<protein>
    <recommendedName>
        <fullName evidence="2 3">U-box domain-containing protein</fullName>
        <ecNumber evidence="2">2.3.2.27</ecNumber>
    </recommendedName>
    <alternativeName>
        <fullName evidence="2">RING-type E3 ubiquitin transferase PUB</fullName>
    </alternativeName>
</protein>
<dbReference type="Gene3D" id="1.25.10.10">
    <property type="entry name" value="Leucine-rich Repeat Variant"/>
    <property type="match status" value="1"/>
</dbReference>
<organism evidence="4 5">
    <name type="scientific">Anisodus tanguticus</name>
    <dbReference type="NCBI Taxonomy" id="243964"/>
    <lineage>
        <taxon>Eukaryota</taxon>
        <taxon>Viridiplantae</taxon>
        <taxon>Streptophyta</taxon>
        <taxon>Embryophyta</taxon>
        <taxon>Tracheophyta</taxon>
        <taxon>Spermatophyta</taxon>
        <taxon>Magnoliopsida</taxon>
        <taxon>eudicotyledons</taxon>
        <taxon>Gunneridae</taxon>
        <taxon>Pentapetalae</taxon>
        <taxon>asterids</taxon>
        <taxon>lamiids</taxon>
        <taxon>Solanales</taxon>
        <taxon>Solanaceae</taxon>
        <taxon>Solanoideae</taxon>
        <taxon>Hyoscyameae</taxon>
        <taxon>Anisodus</taxon>
    </lineage>
</organism>
<evidence type="ECO:0000313" key="4">
    <source>
        <dbReference type="EMBL" id="KAK4371256.1"/>
    </source>
</evidence>
<name>A0AAE1SM75_9SOLA</name>
<dbReference type="InterPro" id="IPR058678">
    <property type="entry name" value="ARM_PUB"/>
</dbReference>
<reference evidence="4" key="1">
    <citation type="submission" date="2023-12" db="EMBL/GenBank/DDBJ databases">
        <title>Genome assembly of Anisodus tanguticus.</title>
        <authorList>
            <person name="Wang Y.-J."/>
        </authorList>
    </citation>
    <scope>NUCLEOTIDE SEQUENCE</scope>
    <source>
        <strain evidence="4">KB-2021</strain>
        <tissue evidence="4">Leaf</tissue>
    </source>
</reference>
<accession>A0AAE1SM75</accession>
<evidence type="ECO:0000256" key="1">
    <source>
        <dbReference type="ARBA" id="ARBA00022786"/>
    </source>
</evidence>
<comment type="pathway">
    <text evidence="2">Protein modification; protein ubiquitination.</text>
</comment>
<dbReference type="PANTHER" id="PTHR22849:SF115">
    <property type="entry name" value="U-BOX DOMAIN-CONTAINING PROTEIN"/>
    <property type="match status" value="1"/>
</dbReference>
<sequence>MVNSSQLSNNKARNKFADLGLVELLIDILVDCEKSKCEKELGILVGICNSEEGRKRANNYALTIPVLMKKLLRVSDLATEFSVSILWKLIGKNEKRENVVLIEALQVGAFQKLLLLIQVGCNENTKEKASELLKLLNLHRGRAERIDSLVLKNLKRPF</sequence>
<keyword evidence="2" id="KW-0808">Transferase</keyword>
<dbReference type="InterPro" id="IPR016024">
    <property type="entry name" value="ARM-type_fold"/>
</dbReference>
<keyword evidence="5" id="KW-1185">Reference proteome</keyword>
<proteinExistence type="predicted"/>
<dbReference type="EC" id="2.3.2.27" evidence="2"/>
<evidence type="ECO:0000256" key="2">
    <source>
        <dbReference type="RuleBase" id="RU369093"/>
    </source>
</evidence>
<dbReference type="Pfam" id="PF25598">
    <property type="entry name" value="ARM_PUB"/>
    <property type="match status" value="1"/>
</dbReference>
<evidence type="ECO:0000259" key="3">
    <source>
        <dbReference type="Pfam" id="PF25598"/>
    </source>
</evidence>
<dbReference type="GO" id="GO:0016567">
    <property type="term" value="P:protein ubiquitination"/>
    <property type="evidence" value="ECO:0007669"/>
    <property type="project" value="UniProtKB-UniRule"/>
</dbReference>
<comment type="catalytic activity">
    <reaction evidence="2">
        <text>S-ubiquitinyl-[E2 ubiquitin-conjugating enzyme]-L-cysteine + [acceptor protein]-L-lysine = [E2 ubiquitin-conjugating enzyme]-L-cysteine + N(6)-ubiquitinyl-[acceptor protein]-L-lysine.</text>
        <dbReference type="EC" id="2.3.2.27"/>
    </reaction>
</comment>
<dbReference type="InterPro" id="IPR045185">
    <property type="entry name" value="PUB22/23/24-like"/>
</dbReference>
<evidence type="ECO:0000313" key="5">
    <source>
        <dbReference type="Proteomes" id="UP001291623"/>
    </source>
</evidence>
<dbReference type="AlphaFoldDB" id="A0AAE1SM75"/>
<dbReference type="InterPro" id="IPR011989">
    <property type="entry name" value="ARM-like"/>
</dbReference>
<comment type="function">
    <text evidence="2">Functions as an E3 ubiquitin ligase.</text>
</comment>
<dbReference type="Proteomes" id="UP001291623">
    <property type="component" value="Unassembled WGS sequence"/>
</dbReference>
<gene>
    <name evidence="4" type="ORF">RND71_010731</name>
</gene>
<dbReference type="EMBL" id="JAVYJV010000005">
    <property type="protein sequence ID" value="KAK4371256.1"/>
    <property type="molecule type" value="Genomic_DNA"/>
</dbReference>
<feature type="domain" description="U-box" evidence="3">
    <location>
        <begin position="8"/>
        <end position="148"/>
    </location>
</feature>
<dbReference type="SUPFAM" id="SSF48371">
    <property type="entry name" value="ARM repeat"/>
    <property type="match status" value="1"/>
</dbReference>
<keyword evidence="1 2" id="KW-0833">Ubl conjugation pathway</keyword>
<dbReference type="GO" id="GO:0061630">
    <property type="term" value="F:ubiquitin protein ligase activity"/>
    <property type="evidence" value="ECO:0007669"/>
    <property type="project" value="UniProtKB-UniRule"/>
</dbReference>
<comment type="caution">
    <text evidence="4">The sequence shown here is derived from an EMBL/GenBank/DDBJ whole genome shotgun (WGS) entry which is preliminary data.</text>
</comment>
<dbReference type="PANTHER" id="PTHR22849">
    <property type="entry name" value="WDSAM1 PROTEIN"/>
    <property type="match status" value="1"/>
</dbReference>